<feature type="region of interest" description="Disordered" evidence="1">
    <location>
        <begin position="25"/>
        <end position="78"/>
    </location>
</feature>
<evidence type="ECO:0000313" key="3">
    <source>
        <dbReference type="Proteomes" id="UP001278500"/>
    </source>
</evidence>
<dbReference type="Proteomes" id="UP001278500">
    <property type="component" value="Unassembled WGS sequence"/>
</dbReference>
<keyword evidence="3" id="KW-1185">Reference proteome</keyword>
<dbReference type="GeneID" id="87868670"/>
<feature type="compositionally biased region" description="Basic and acidic residues" evidence="1">
    <location>
        <begin position="48"/>
        <end position="78"/>
    </location>
</feature>
<evidence type="ECO:0000313" key="2">
    <source>
        <dbReference type="EMBL" id="KAK3350425.1"/>
    </source>
</evidence>
<organism evidence="2 3">
    <name type="scientific">Neurospora tetraspora</name>
    <dbReference type="NCBI Taxonomy" id="94610"/>
    <lineage>
        <taxon>Eukaryota</taxon>
        <taxon>Fungi</taxon>
        <taxon>Dikarya</taxon>
        <taxon>Ascomycota</taxon>
        <taxon>Pezizomycotina</taxon>
        <taxon>Sordariomycetes</taxon>
        <taxon>Sordariomycetidae</taxon>
        <taxon>Sordariales</taxon>
        <taxon>Sordariaceae</taxon>
        <taxon>Neurospora</taxon>
    </lineage>
</organism>
<comment type="caution">
    <text evidence="2">The sequence shown here is derived from an EMBL/GenBank/DDBJ whole genome shotgun (WGS) entry which is preliminary data.</text>
</comment>
<evidence type="ECO:0000256" key="1">
    <source>
        <dbReference type="SAM" id="MobiDB-lite"/>
    </source>
</evidence>
<dbReference type="EMBL" id="JAUEPP010000002">
    <property type="protein sequence ID" value="KAK3350425.1"/>
    <property type="molecule type" value="Genomic_DNA"/>
</dbReference>
<name>A0AAE0MUX0_9PEZI</name>
<dbReference type="RefSeq" id="XP_062683720.1">
    <property type="nucleotide sequence ID" value="XM_062831516.1"/>
</dbReference>
<accession>A0AAE0MUX0</accession>
<proteinExistence type="predicted"/>
<sequence length="105" mass="11177">MIITDGNGGVSGATVSTDDAISINIKFDDPNTNSSSERGYARNNVDTVDVKGEEGSGVKSDSDEHEGKDAGEKREEVTKGVVDEILGFDAGLWKELSDLSNLRRS</sequence>
<reference evidence="2" key="2">
    <citation type="submission" date="2023-06" db="EMBL/GenBank/DDBJ databases">
        <authorList>
            <consortium name="Lawrence Berkeley National Laboratory"/>
            <person name="Haridas S."/>
            <person name="Hensen N."/>
            <person name="Bonometti L."/>
            <person name="Westerberg I."/>
            <person name="Brannstrom I.O."/>
            <person name="Guillou S."/>
            <person name="Cros-Aarteil S."/>
            <person name="Calhoun S."/>
            <person name="Kuo A."/>
            <person name="Mondo S."/>
            <person name="Pangilinan J."/>
            <person name="Riley R."/>
            <person name="Labutti K."/>
            <person name="Andreopoulos B."/>
            <person name="Lipzen A."/>
            <person name="Chen C."/>
            <person name="Yanf M."/>
            <person name="Daum C."/>
            <person name="Ng V."/>
            <person name="Clum A."/>
            <person name="Steindorff A."/>
            <person name="Ohm R."/>
            <person name="Martin F."/>
            <person name="Silar P."/>
            <person name="Natvig D."/>
            <person name="Lalanne C."/>
            <person name="Gautier V."/>
            <person name="Ament-Velasquez S.L."/>
            <person name="Kruys A."/>
            <person name="Hutchinson M.I."/>
            <person name="Powell A.J."/>
            <person name="Barry K."/>
            <person name="Miller A.N."/>
            <person name="Grigoriev I.V."/>
            <person name="Debuchy R."/>
            <person name="Gladieux P."/>
            <person name="Thoren M.H."/>
            <person name="Johannesson H."/>
        </authorList>
    </citation>
    <scope>NUCLEOTIDE SEQUENCE</scope>
    <source>
        <strain evidence="2">CBS 560.94</strain>
    </source>
</reference>
<protein>
    <submittedName>
        <fullName evidence="2">Uncharacterized protein</fullName>
    </submittedName>
</protein>
<gene>
    <name evidence="2" type="ORF">B0H65DRAFT_87244</name>
</gene>
<reference evidence="2" key="1">
    <citation type="journal article" date="2023" name="Mol. Phylogenet. Evol.">
        <title>Genome-scale phylogeny and comparative genomics of the fungal order Sordariales.</title>
        <authorList>
            <person name="Hensen N."/>
            <person name="Bonometti L."/>
            <person name="Westerberg I."/>
            <person name="Brannstrom I.O."/>
            <person name="Guillou S."/>
            <person name="Cros-Aarteil S."/>
            <person name="Calhoun S."/>
            <person name="Haridas S."/>
            <person name="Kuo A."/>
            <person name="Mondo S."/>
            <person name="Pangilinan J."/>
            <person name="Riley R."/>
            <person name="LaButti K."/>
            <person name="Andreopoulos B."/>
            <person name="Lipzen A."/>
            <person name="Chen C."/>
            <person name="Yan M."/>
            <person name="Daum C."/>
            <person name="Ng V."/>
            <person name="Clum A."/>
            <person name="Steindorff A."/>
            <person name="Ohm R.A."/>
            <person name="Martin F."/>
            <person name="Silar P."/>
            <person name="Natvig D.O."/>
            <person name="Lalanne C."/>
            <person name="Gautier V."/>
            <person name="Ament-Velasquez S.L."/>
            <person name="Kruys A."/>
            <person name="Hutchinson M.I."/>
            <person name="Powell A.J."/>
            <person name="Barry K."/>
            <person name="Miller A.N."/>
            <person name="Grigoriev I.V."/>
            <person name="Debuchy R."/>
            <person name="Gladieux P."/>
            <person name="Hiltunen Thoren M."/>
            <person name="Johannesson H."/>
        </authorList>
    </citation>
    <scope>NUCLEOTIDE SEQUENCE</scope>
    <source>
        <strain evidence="2">CBS 560.94</strain>
    </source>
</reference>
<dbReference type="AlphaFoldDB" id="A0AAE0MUX0"/>